<evidence type="ECO:0000313" key="1">
    <source>
        <dbReference type="EMBL" id="KIJ25793.1"/>
    </source>
</evidence>
<reference evidence="1 2" key="1">
    <citation type="submission" date="2014-06" db="EMBL/GenBank/DDBJ databases">
        <title>Evolutionary Origins and Diversification of the Mycorrhizal Mutualists.</title>
        <authorList>
            <consortium name="DOE Joint Genome Institute"/>
            <consortium name="Mycorrhizal Genomics Consortium"/>
            <person name="Kohler A."/>
            <person name="Kuo A."/>
            <person name="Nagy L.G."/>
            <person name="Floudas D."/>
            <person name="Copeland A."/>
            <person name="Barry K.W."/>
            <person name="Cichocki N."/>
            <person name="Veneault-Fourrey C."/>
            <person name="LaButti K."/>
            <person name="Lindquist E.A."/>
            <person name="Lipzen A."/>
            <person name="Lundell T."/>
            <person name="Morin E."/>
            <person name="Murat C."/>
            <person name="Riley R."/>
            <person name="Ohm R."/>
            <person name="Sun H."/>
            <person name="Tunlid A."/>
            <person name="Henrissat B."/>
            <person name="Grigoriev I.V."/>
            <person name="Hibbett D.S."/>
            <person name="Martin F."/>
        </authorList>
    </citation>
    <scope>NUCLEOTIDE SEQUENCE [LARGE SCALE GENOMIC DNA]</scope>
    <source>
        <strain evidence="1 2">SS14</strain>
    </source>
</reference>
<gene>
    <name evidence="1" type="ORF">M422DRAFT_273202</name>
</gene>
<dbReference type="Proteomes" id="UP000054279">
    <property type="component" value="Unassembled WGS sequence"/>
</dbReference>
<protein>
    <submittedName>
        <fullName evidence="1">Uncharacterized protein</fullName>
    </submittedName>
</protein>
<sequence>MLDGAASTPQCIFSVVAEVWDGSTDTECEAIEVIESDNKDFALENTMTNLSWLNSNEARERMKHGPLMLGFESKKDANTAIAEGLIFKGNASDALIGGIEQQSVPGRPNVADVLGTMRNLNTAELMTTLVHQEQDALLTALNALIVGMSILAGFEAAQ</sequence>
<proteinExistence type="predicted"/>
<evidence type="ECO:0000313" key="2">
    <source>
        <dbReference type="Proteomes" id="UP000054279"/>
    </source>
</evidence>
<dbReference type="HOGENOM" id="CLU_1670505_0_0_1"/>
<accession>A0A0C9T9Q7</accession>
<organism evidence="1 2">
    <name type="scientific">Sphaerobolus stellatus (strain SS14)</name>
    <dbReference type="NCBI Taxonomy" id="990650"/>
    <lineage>
        <taxon>Eukaryota</taxon>
        <taxon>Fungi</taxon>
        <taxon>Dikarya</taxon>
        <taxon>Basidiomycota</taxon>
        <taxon>Agaricomycotina</taxon>
        <taxon>Agaricomycetes</taxon>
        <taxon>Phallomycetidae</taxon>
        <taxon>Geastrales</taxon>
        <taxon>Sphaerobolaceae</taxon>
        <taxon>Sphaerobolus</taxon>
    </lineage>
</organism>
<keyword evidence="2" id="KW-1185">Reference proteome</keyword>
<dbReference type="EMBL" id="KN837398">
    <property type="protein sequence ID" value="KIJ25793.1"/>
    <property type="molecule type" value="Genomic_DNA"/>
</dbReference>
<dbReference type="OrthoDB" id="3598968at2759"/>
<dbReference type="AlphaFoldDB" id="A0A0C9T9Q7"/>
<name>A0A0C9T9Q7_SPHS4</name>